<keyword evidence="2" id="KW-0812">Transmembrane</keyword>
<gene>
    <name evidence="3" type="ORF">HMPREF9997_00539</name>
</gene>
<feature type="transmembrane region" description="Helical" evidence="2">
    <location>
        <begin position="20"/>
        <end position="40"/>
    </location>
</feature>
<keyword evidence="4" id="KW-1185">Reference proteome</keyword>
<proteinExistence type="predicted"/>
<name>L1MK82_9CORY</name>
<dbReference type="AlphaFoldDB" id="L1MK82"/>
<dbReference type="EMBL" id="AMEM01000010">
    <property type="protein sequence ID" value="EKX91698.1"/>
    <property type="molecule type" value="Genomic_DNA"/>
</dbReference>
<keyword evidence="2" id="KW-0472">Membrane</keyword>
<sequence>MPEEYSIPKPQPLKKKPGCAVMGWVLSAIMTHWLTTNSTMPQYMRIRLAFLLRGPKNSVDTSAMGTTSTVMPLPQVDSSGYRT</sequence>
<dbReference type="Proteomes" id="UP000010445">
    <property type="component" value="Unassembled WGS sequence"/>
</dbReference>
<feature type="region of interest" description="Disordered" evidence="1">
    <location>
        <begin position="61"/>
        <end position="83"/>
    </location>
</feature>
<organism evidence="3 4">
    <name type="scientific">Corynebacterium durum F0235</name>
    <dbReference type="NCBI Taxonomy" id="1035195"/>
    <lineage>
        <taxon>Bacteria</taxon>
        <taxon>Bacillati</taxon>
        <taxon>Actinomycetota</taxon>
        <taxon>Actinomycetes</taxon>
        <taxon>Mycobacteriales</taxon>
        <taxon>Corynebacteriaceae</taxon>
        <taxon>Corynebacterium</taxon>
    </lineage>
</organism>
<reference evidence="3 4" key="1">
    <citation type="submission" date="2012-05" db="EMBL/GenBank/DDBJ databases">
        <authorList>
            <person name="Weinstock G."/>
            <person name="Sodergren E."/>
            <person name="Lobos E.A."/>
            <person name="Fulton L."/>
            <person name="Fulton R."/>
            <person name="Courtney L."/>
            <person name="Fronick C."/>
            <person name="O'Laughlin M."/>
            <person name="Godfrey J."/>
            <person name="Wilson R.M."/>
            <person name="Miner T."/>
            <person name="Farmer C."/>
            <person name="Delehaunty K."/>
            <person name="Cordes M."/>
            <person name="Minx P."/>
            <person name="Tomlinson C."/>
            <person name="Chen J."/>
            <person name="Wollam A."/>
            <person name="Pepin K.H."/>
            <person name="Bhonagiri V."/>
            <person name="Zhang X."/>
            <person name="Suruliraj S."/>
            <person name="Warren W."/>
            <person name="Mitreva M."/>
            <person name="Mardis E.R."/>
            <person name="Wilson R.K."/>
        </authorList>
    </citation>
    <scope>NUCLEOTIDE SEQUENCE [LARGE SCALE GENOMIC DNA]</scope>
    <source>
        <strain evidence="3 4">F0235</strain>
    </source>
</reference>
<dbReference type="STRING" id="1035195.HMPREF9997_00539"/>
<dbReference type="HOGENOM" id="CLU_2536877_0_0_11"/>
<evidence type="ECO:0000313" key="3">
    <source>
        <dbReference type="EMBL" id="EKX91698.1"/>
    </source>
</evidence>
<accession>L1MK82</accession>
<evidence type="ECO:0000256" key="1">
    <source>
        <dbReference type="SAM" id="MobiDB-lite"/>
    </source>
</evidence>
<evidence type="ECO:0000256" key="2">
    <source>
        <dbReference type="SAM" id="Phobius"/>
    </source>
</evidence>
<keyword evidence="2" id="KW-1133">Transmembrane helix</keyword>
<comment type="caution">
    <text evidence="3">The sequence shown here is derived from an EMBL/GenBank/DDBJ whole genome shotgun (WGS) entry which is preliminary data.</text>
</comment>
<protein>
    <submittedName>
        <fullName evidence="3">Uncharacterized protein</fullName>
    </submittedName>
</protein>
<evidence type="ECO:0000313" key="4">
    <source>
        <dbReference type="Proteomes" id="UP000010445"/>
    </source>
</evidence>